<dbReference type="Pfam" id="PF16264">
    <property type="entry name" value="SatD"/>
    <property type="match status" value="1"/>
</dbReference>
<evidence type="ECO:0000313" key="2">
    <source>
        <dbReference type="Proteomes" id="UP000326838"/>
    </source>
</evidence>
<dbReference type="EMBL" id="VYUY01000022">
    <property type="protein sequence ID" value="KAA9129901.1"/>
    <property type="molecule type" value="Genomic_DNA"/>
</dbReference>
<proteinExistence type="predicted"/>
<dbReference type="InterPro" id="IPR032580">
    <property type="entry name" value="SatD"/>
</dbReference>
<sequence>MTVCVTADIVGSRLLADRAAAQRDIESAIARVDEEGPTAVRPLRPTVGDEFQGVYDTLEGAMAAVLLLRLAFPDGVDCRFGLGIGETGTIPSAVTGGIPEGPGWWAARTAIETIHAVQDRTVMGARTWVCVADDGSEDEQRAAHIANAGLLVRDHLVTAMTGRARRLAYGRCAGRTQSALAAAEGISQSAVSQLLASSGATAVVEGYRVLRGG</sequence>
<dbReference type="RefSeq" id="WP_150895284.1">
    <property type="nucleotide sequence ID" value="NZ_VYUY01000022.1"/>
</dbReference>
<organism evidence="1 2">
    <name type="scientific">Microbacterium caowuchunii</name>
    <dbReference type="NCBI Taxonomy" id="2614638"/>
    <lineage>
        <taxon>Bacteria</taxon>
        <taxon>Bacillati</taxon>
        <taxon>Actinomycetota</taxon>
        <taxon>Actinomycetes</taxon>
        <taxon>Micrococcales</taxon>
        <taxon>Microbacteriaceae</taxon>
        <taxon>Microbacterium</taxon>
    </lineage>
</organism>
<accession>A0A5N0T4Z2</accession>
<keyword evidence="2" id="KW-1185">Reference proteome</keyword>
<dbReference type="AlphaFoldDB" id="A0A5N0T4Z2"/>
<comment type="caution">
    <text evidence="1">The sequence shown here is derived from an EMBL/GenBank/DDBJ whole genome shotgun (WGS) entry which is preliminary data.</text>
</comment>
<evidence type="ECO:0000313" key="1">
    <source>
        <dbReference type="EMBL" id="KAA9129901.1"/>
    </source>
</evidence>
<evidence type="ECO:0008006" key="3">
    <source>
        <dbReference type="Google" id="ProtNLM"/>
    </source>
</evidence>
<name>A0A5N0T4Z2_9MICO</name>
<dbReference type="Proteomes" id="UP000326838">
    <property type="component" value="Unassembled WGS sequence"/>
</dbReference>
<reference evidence="2" key="1">
    <citation type="submission" date="2019-09" db="EMBL/GenBank/DDBJ databases">
        <title>Mumia zhuanghuii sp. nov. isolated from the intestinal contents of plateau pika (Ochotona curzoniae) in the Qinghai-Tibet plateau of China.</title>
        <authorList>
            <person name="Tian Z."/>
        </authorList>
    </citation>
    <scope>NUCLEOTIDE SEQUENCE [LARGE SCALE GENOMIC DNA]</scope>
    <source>
        <strain evidence="2">L-033</strain>
    </source>
</reference>
<protein>
    <recommendedName>
        <fullName evidence="3">SatD family (SatD)</fullName>
    </recommendedName>
</protein>
<gene>
    <name evidence="1" type="ORF">F6B40_14485</name>
</gene>